<evidence type="ECO:0000256" key="6">
    <source>
        <dbReference type="SAM" id="MobiDB-lite"/>
    </source>
</evidence>
<proteinExistence type="predicted"/>
<dbReference type="SMART" id="SM00355">
    <property type="entry name" value="ZnF_C2H2"/>
    <property type="match status" value="2"/>
</dbReference>
<gene>
    <name evidence="8" type="ORF">DM01DRAFT_1408108</name>
</gene>
<dbReference type="InterPro" id="IPR013087">
    <property type="entry name" value="Znf_C2H2_type"/>
</dbReference>
<keyword evidence="2" id="KW-0677">Repeat</keyword>
<dbReference type="GO" id="GO:0008270">
    <property type="term" value="F:zinc ion binding"/>
    <property type="evidence" value="ECO:0007669"/>
    <property type="project" value="UniProtKB-KW"/>
</dbReference>
<evidence type="ECO:0000259" key="7">
    <source>
        <dbReference type="PROSITE" id="PS50157"/>
    </source>
</evidence>
<organism evidence="8 9">
    <name type="scientific">Hesseltinella vesiculosa</name>
    <dbReference type="NCBI Taxonomy" id="101127"/>
    <lineage>
        <taxon>Eukaryota</taxon>
        <taxon>Fungi</taxon>
        <taxon>Fungi incertae sedis</taxon>
        <taxon>Mucoromycota</taxon>
        <taxon>Mucoromycotina</taxon>
        <taxon>Mucoromycetes</taxon>
        <taxon>Mucorales</taxon>
        <taxon>Cunninghamellaceae</taxon>
        <taxon>Hesseltinella</taxon>
    </lineage>
</organism>
<dbReference type="AlphaFoldDB" id="A0A1X2GFX2"/>
<comment type="caution">
    <text evidence="8">The sequence shown here is derived from an EMBL/GenBank/DDBJ whole genome shotgun (WGS) entry which is preliminary data.</text>
</comment>
<feature type="region of interest" description="Disordered" evidence="6">
    <location>
        <begin position="88"/>
        <end position="125"/>
    </location>
</feature>
<reference evidence="8 9" key="1">
    <citation type="submission" date="2016-07" db="EMBL/GenBank/DDBJ databases">
        <title>Pervasive Adenine N6-methylation of Active Genes in Fungi.</title>
        <authorList>
            <consortium name="DOE Joint Genome Institute"/>
            <person name="Mondo S.J."/>
            <person name="Dannebaum R.O."/>
            <person name="Kuo R.C."/>
            <person name="Labutti K."/>
            <person name="Haridas S."/>
            <person name="Kuo A."/>
            <person name="Salamov A."/>
            <person name="Ahrendt S.R."/>
            <person name="Lipzen A."/>
            <person name="Sullivan W."/>
            <person name="Andreopoulos W.B."/>
            <person name="Clum A."/>
            <person name="Lindquist E."/>
            <person name="Daum C."/>
            <person name="Ramamoorthy G.K."/>
            <person name="Gryganskyi A."/>
            <person name="Culley D."/>
            <person name="Magnuson J.K."/>
            <person name="James T.Y."/>
            <person name="O'Malley M.A."/>
            <person name="Stajich J.E."/>
            <person name="Spatafora J.W."/>
            <person name="Visel A."/>
            <person name="Grigoriev I.V."/>
        </authorList>
    </citation>
    <scope>NUCLEOTIDE SEQUENCE [LARGE SCALE GENOMIC DNA]</scope>
    <source>
        <strain evidence="8 9">NRRL 3301</strain>
    </source>
</reference>
<name>A0A1X2GFX2_9FUNG</name>
<dbReference type="Proteomes" id="UP000242146">
    <property type="component" value="Unassembled WGS sequence"/>
</dbReference>
<evidence type="ECO:0000256" key="5">
    <source>
        <dbReference type="PROSITE-ProRule" id="PRU00042"/>
    </source>
</evidence>
<evidence type="ECO:0000256" key="3">
    <source>
        <dbReference type="ARBA" id="ARBA00022771"/>
    </source>
</evidence>
<evidence type="ECO:0000256" key="4">
    <source>
        <dbReference type="ARBA" id="ARBA00022833"/>
    </source>
</evidence>
<feature type="domain" description="C2H2-type" evidence="7">
    <location>
        <begin position="270"/>
        <end position="300"/>
    </location>
</feature>
<dbReference type="OrthoDB" id="3269380at2759"/>
<evidence type="ECO:0000256" key="1">
    <source>
        <dbReference type="ARBA" id="ARBA00022723"/>
    </source>
</evidence>
<dbReference type="PANTHER" id="PTHR23057">
    <property type="entry name" value="JUXTAPOSED WITH ANOTHER ZINC FINGER PROTEIN 1"/>
    <property type="match status" value="1"/>
</dbReference>
<sequence>MDMDLDHETWQACSSFAVDILTGKKRKQEETSTFGSFDHRRNLENVFCHNFICCNQHWSSLHDLLEHEEACHNCTADTYRETNMQDRKPEHISEDGMDEGICGMEEDDGDDDDEDPLPTPESPLTSGMLHIPSPFIPQHITNADLTLLENANANASGLQKKLTMMLSTLPPTLGPSPTMAYSPSTVDMQHEECGYEKIKDWMQQAQKWLDHHDNDGDGSGDDHSYRPYKCTVDGCDKTYKNANGLKYHRAHGHCEDKEAEDSCDLAAKPYICILGQCKKRYKNLNGLKYHIQHTHCKRRSDAVAYTLQQFVTKLLSSNDH</sequence>
<dbReference type="PANTHER" id="PTHR23057:SF0">
    <property type="entry name" value="JUXTAPOSED WITH ANOTHER ZINC FINGER PROTEIN 1"/>
    <property type="match status" value="1"/>
</dbReference>
<protein>
    <recommendedName>
        <fullName evidence="7">C2H2-type domain-containing protein</fullName>
    </recommendedName>
</protein>
<dbReference type="InterPro" id="IPR036236">
    <property type="entry name" value="Znf_C2H2_sf"/>
</dbReference>
<dbReference type="InterPro" id="IPR051580">
    <property type="entry name" value="ZnF-Chromatin_assoc"/>
</dbReference>
<dbReference type="GO" id="GO:0005634">
    <property type="term" value="C:nucleus"/>
    <property type="evidence" value="ECO:0007669"/>
    <property type="project" value="TreeGrafter"/>
</dbReference>
<dbReference type="Gene3D" id="3.30.160.60">
    <property type="entry name" value="Classic Zinc Finger"/>
    <property type="match status" value="1"/>
</dbReference>
<dbReference type="EMBL" id="MCGT01000017">
    <property type="protein sequence ID" value="ORX52780.1"/>
    <property type="molecule type" value="Genomic_DNA"/>
</dbReference>
<dbReference type="PROSITE" id="PS00028">
    <property type="entry name" value="ZINC_FINGER_C2H2_1"/>
    <property type="match status" value="2"/>
</dbReference>
<accession>A0A1X2GFX2</accession>
<keyword evidence="1" id="KW-0479">Metal-binding</keyword>
<dbReference type="SUPFAM" id="SSF57667">
    <property type="entry name" value="beta-beta-alpha zinc fingers"/>
    <property type="match status" value="1"/>
</dbReference>
<evidence type="ECO:0000313" key="9">
    <source>
        <dbReference type="Proteomes" id="UP000242146"/>
    </source>
</evidence>
<feature type="domain" description="C2H2-type" evidence="7">
    <location>
        <begin position="228"/>
        <end position="258"/>
    </location>
</feature>
<keyword evidence="3 5" id="KW-0863">Zinc-finger</keyword>
<dbReference type="STRING" id="101127.A0A1X2GFX2"/>
<feature type="compositionally biased region" description="Acidic residues" evidence="6">
    <location>
        <begin position="104"/>
        <end position="116"/>
    </location>
</feature>
<keyword evidence="9" id="KW-1185">Reference proteome</keyword>
<dbReference type="PROSITE" id="PS50157">
    <property type="entry name" value="ZINC_FINGER_C2H2_2"/>
    <property type="match status" value="2"/>
</dbReference>
<evidence type="ECO:0000256" key="2">
    <source>
        <dbReference type="ARBA" id="ARBA00022737"/>
    </source>
</evidence>
<evidence type="ECO:0000313" key="8">
    <source>
        <dbReference type="EMBL" id="ORX52780.1"/>
    </source>
</evidence>
<keyword evidence="4" id="KW-0862">Zinc</keyword>